<feature type="compositionally biased region" description="Basic and acidic residues" evidence="1">
    <location>
        <begin position="37"/>
        <end position="46"/>
    </location>
</feature>
<dbReference type="OrthoDB" id="5772715at2"/>
<evidence type="ECO:0000313" key="3">
    <source>
        <dbReference type="Proteomes" id="UP000198816"/>
    </source>
</evidence>
<dbReference type="RefSeq" id="WP_093031653.1">
    <property type="nucleotide sequence ID" value="NZ_FNNZ01000009.1"/>
</dbReference>
<feature type="region of interest" description="Disordered" evidence="1">
    <location>
        <begin position="30"/>
        <end position="67"/>
    </location>
</feature>
<keyword evidence="3" id="KW-1185">Reference proteome</keyword>
<name>A0A1H2WTY2_THIRO</name>
<accession>A0A1H2WTY2</accession>
<proteinExistence type="predicted"/>
<dbReference type="EMBL" id="FNNZ01000009">
    <property type="protein sequence ID" value="SDW83419.1"/>
    <property type="molecule type" value="Genomic_DNA"/>
</dbReference>
<sequence>MSAGAVKGLEVLLIAGGVFWFAYSQMKALKQPPPGLEKPEGEHDDVSSAQTAAGDPRQGLSSSQRER</sequence>
<dbReference type="Proteomes" id="UP000198816">
    <property type="component" value="Unassembled WGS sequence"/>
</dbReference>
<evidence type="ECO:0000313" key="2">
    <source>
        <dbReference type="EMBL" id="SDW83419.1"/>
    </source>
</evidence>
<organism evidence="2 3">
    <name type="scientific">Thiocapsa roseopersicina</name>
    <dbReference type="NCBI Taxonomy" id="1058"/>
    <lineage>
        <taxon>Bacteria</taxon>
        <taxon>Pseudomonadati</taxon>
        <taxon>Pseudomonadota</taxon>
        <taxon>Gammaproteobacteria</taxon>
        <taxon>Chromatiales</taxon>
        <taxon>Chromatiaceae</taxon>
        <taxon>Thiocapsa</taxon>
    </lineage>
</organism>
<gene>
    <name evidence="2" type="ORF">SAMN05421783_10998</name>
</gene>
<dbReference type="AlphaFoldDB" id="A0A1H2WTY2"/>
<protein>
    <submittedName>
        <fullName evidence="2">Uncharacterized protein</fullName>
    </submittedName>
</protein>
<reference evidence="3" key="1">
    <citation type="submission" date="2016-10" db="EMBL/GenBank/DDBJ databases">
        <authorList>
            <person name="Varghese N."/>
            <person name="Submissions S."/>
        </authorList>
    </citation>
    <scope>NUCLEOTIDE SEQUENCE [LARGE SCALE GENOMIC DNA]</scope>
    <source>
        <strain evidence="3">DSM 217</strain>
    </source>
</reference>
<evidence type="ECO:0000256" key="1">
    <source>
        <dbReference type="SAM" id="MobiDB-lite"/>
    </source>
</evidence>